<proteinExistence type="predicted"/>
<organism evidence="1 2">
    <name type="scientific">Ancylostoma caninum</name>
    <name type="common">Dog hookworm</name>
    <dbReference type="NCBI Taxonomy" id="29170"/>
    <lineage>
        <taxon>Eukaryota</taxon>
        <taxon>Metazoa</taxon>
        <taxon>Ecdysozoa</taxon>
        <taxon>Nematoda</taxon>
        <taxon>Chromadorea</taxon>
        <taxon>Rhabditida</taxon>
        <taxon>Rhabditina</taxon>
        <taxon>Rhabditomorpha</taxon>
        <taxon>Strongyloidea</taxon>
        <taxon>Ancylostomatidae</taxon>
        <taxon>Ancylostomatinae</taxon>
        <taxon>Ancylostoma</taxon>
    </lineage>
</organism>
<reference evidence="1 2" key="1">
    <citation type="submission" date="2014-10" db="EMBL/GenBank/DDBJ databases">
        <title>Draft genome of the hookworm Ancylostoma caninum.</title>
        <authorList>
            <person name="Mitreva M."/>
        </authorList>
    </citation>
    <scope>NUCLEOTIDE SEQUENCE [LARGE SCALE GENOMIC DNA]</scope>
    <source>
        <strain evidence="1 2">Baltimore</strain>
    </source>
</reference>
<comment type="caution">
    <text evidence="1">The sequence shown here is derived from an EMBL/GenBank/DDBJ whole genome shotgun (WGS) entry which is preliminary data.</text>
</comment>
<gene>
    <name evidence="1" type="ORF">ANCCAN_19547</name>
</gene>
<protein>
    <submittedName>
        <fullName evidence="1">Uncharacterized protein</fullName>
    </submittedName>
</protein>
<dbReference type="Proteomes" id="UP000252519">
    <property type="component" value="Unassembled WGS sequence"/>
</dbReference>
<keyword evidence="2" id="KW-1185">Reference proteome</keyword>
<dbReference type="OrthoDB" id="5801246at2759"/>
<sequence>MIANSGVHDLFVQHVNAYSAVRDSVNQRISTTYDVAVDKVKSTKGLENGDDIKTFERAMSSIAWLEGSKCGLFKQMRVCVLRRILETCGSEAMKAFNTSISLGYLRTERRERLNLDFEVFNYPVHPNCVGL</sequence>
<dbReference type="AlphaFoldDB" id="A0A368FUZ0"/>
<evidence type="ECO:0000313" key="2">
    <source>
        <dbReference type="Proteomes" id="UP000252519"/>
    </source>
</evidence>
<evidence type="ECO:0000313" key="1">
    <source>
        <dbReference type="EMBL" id="RCN34615.1"/>
    </source>
</evidence>
<name>A0A368FUZ0_ANCCA</name>
<dbReference type="EMBL" id="JOJR01000761">
    <property type="protein sequence ID" value="RCN34615.1"/>
    <property type="molecule type" value="Genomic_DNA"/>
</dbReference>
<accession>A0A368FUZ0</accession>